<feature type="compositionally biased region" description="Basic and acidic residues" evidence="1">
    <location>
        <begin position="1"/>
        <end position="11"/>
    </location>
</feature>
<name>A0A1G6XW46_9BACT</name>
<keyword evidence="3" id="KW-1185">Reference proteome</keyword>
<dbReference type="AlphaFoldDB" id="A0A1G6XW46"/>
<evidence type="ECO:0000256" key="1">
    <source>
        <dbReference type="SAM" id="MobiDB-lite"/>
    </source>
</evidence>
<sequence length="40" mass="4464">MKWLSDSKESSDGVASQSELNRKTLSANLDHCTVPNVTWQ</sequence>
<evidence type="ECO:0000313" key="3">
    <source>
        <dbReference type="Proteomes" id="UP000198748"/>
    </source>
</evidence>
<organism evidence="2 3">
    <name type="scientific">Dyadobacter soli</name>
    <dbReference type="NCBI Taxonomy" id="659014"/>
    <lineage>
        <taxon>Bacteria</taxon>
        <taxon>Pseudomonadati</taxon>
        <taxon>Bacteroidota</taxon>
        <taxon>Cytophagia</taxon>
        <taxon>Cytophagales</taxon>
        <taxon>Spirosomataceae</taxon>
        <taxon>Dyadobacter</taxon>
    </lineage>
</organism>
<dbReference type="EMBL" id="FNAN01000002">
    <property type="protein sequence ID" value="SDD81596.1"/>
    <property type="molecule type" value="Genomic_DNA"/>
</dbReference>
<feature type="region of interest" description="Disordered" evidence="1">
    <location>
        <begin position="1"/>
        <end position="27"/>
    </location>
</feature>
<accession>A0A1G6XW46</accession>
<evidence type="ECO:0000313" key="2">
    <source>
        <dbReference type="EMBL" id="SDD81596.1"/>
    </source>
</evidence>
<dbReference type="Proteomes" id="UP000198748">
    <property type="component" value="Unassembled WGS sequence"/>
</dbReference>
<protein>
    <submittedName>
        <fullName evidence="2">Uncharacterized protein</fullName>
    </submittedName>
</protein>
<proteinExistence type="predicted"/>
<reference evidence="3" key="1">
    <citation type="submission" date="2016-10" db="EMBL/GenBank/DDBJ databases">
        <authorList>
            <person name="Varghese N."/>
            <person name="Submissions S."/>
        </authorList>
    </citation>
    <scope>NUCLEOTIDE SEQUENCE [LARGE SCALE GENOMIC DNA]</scope>
    <source>
        <strain evidence="3">DSM 25329</strain>
    </source>
</reference>
<gene>
    <name evidence="2" type="ORF">SAMN04487996_102257</name>
</gene>
<feature type="compositionally biased region" description="Polar residues" evidence="1">
    <location>
        <begin position="13"/>
        <end position="27"/>
    </location>
</feature>